<protein>
    <submittedName>
        <fullName evidence="9">Accessory gene regulator B family protein</fullName>
    </submittedName>
</protein>
<keyword evidence="2" id="KW-0673">Quorum sensing</keyword>
<feature type="transmembrane region" description="Helical" evidence="8">
    <location>
        <begin position="169"/>
        <end position="190"/>
    </location>
</feature>
<dbReference type="InterPro" id="IPR006741">
    <property type="entry name" value="AgrB"/>
</dbReference>
<sequence>MEHISQKVVAYFLRNNVITEDEQDIYQYGIKLIISNVLGVVLILLAGVILNQFWFAVVHLVCMITVRIYSGGFHADTYIVCNSSSVITFLLVCGVTVWLPPKIWLWSAIIFCIVALIIAFYLSPVEHPNKPFTKKQGRKYRMISLTMMVLLSISAVILTIYCIQIGVCIAATLLAISILMIAGIIKNHFFKERRLK</sequence>
<keyword evidence="5" id="KW-0378">Hydrolase</keyword>
<dbReference type="Pfam" id="PF04647">
    <property type="entry name" value="AgrB"/>
    <property type="match status" value="1"/>
</dbReference>
<organism evidence="9 10">
    <name type="scientific">Clostridium facile</name>
    <dbReference type="NCBI Taxonomy" id="2763035"/>
    <lineage>
        <taxon>Bacteria</taxon>
        <taxon>Bacillati</taxon>
        <taxon>Bacillota</taxon>
        <taxon>Clostridia</taxon>
        <taxon>Eubacteriales</taxon>
        <taxon>Clostridiaceae</taxon>
        <taxon>Clostridium</taxon>
    </lineage>
</organism>
<keyword evidence="6 8" id="KW-1133">Transmembrane helix</keyword>
<dbReference type="EMBL" id="JACOQK010000001">
    <property type="protein sequence ID" value="MBC5787951.1"/>
    <property type="molecule type" value="Genomic_DNA"/>
</dbReference>
<feature type="transmembrane region" description="Helical" evidence="8">
    <location>
        <begin position="103"/>
        <end position="122"/>
    </location>
</feature>
<evidence type="ECO:0000313" key="10">
    <source>
        <dbReference type="Proteomes" id="UP000649151"/>
    </source>
</evidence>
<feature type="transmembrane region" description="Helical" evidence="8">
    <location>
        <begin position="53"/>
        <end position="70"/>
    </location>
</feature>
<keyword evidence="3" id="KW-0645">Protease</keyword>
<keyword evidence="1" id="KW-1003">Cell membrane</keyword>
<evidence type="ECO:0000313" key="9">
    <source>
        <dbReference type="EMBL" id="MBC5787951.1"/>
    </source>
</evidence>
<gene>
    <name evidence="9" type="ORF">H8Z77_07980</name>
</gene>
<evidence type="ECO:0000256" key="4">
    <source>
        <dbReference type="ARBA" id="ARBA00022692"/>
    </source>
</evidence>
<evidence type="ECO:0000256" key="2">
    <source>
        <dbReference type="ARBA" id="ARBA00022654"/>
    </source>
</evidence>
<dbReference type="SMART" id="SM00793">
    <property type="entry name" value="AgrB"/>
    <property type="match status" value="1"/>
</dbReference>
<evidence type="ECO:0000256" key="3">
    <source>
        <dbReference type="ARBA" id="ARBA00022670"/>
    </source>
</evidence>
<keyword evidence="4 8" id="KW-0812">Transmembrane</keyword>
<evidence type="ECO:0000256" key="7">
    <source>
        <dbReference type="ARBA" id="ARBA00023136"/>
    </source>
</evidence>
<evidence type="ECO:0000256" key="8">
    <source>
        <dbReference type="SAM" id="Phobius"/>
    </source>
</evidence>
<comment type="caution">
    <text evidence="9">The sequence shown here is derived from an EMBL/GenBank/DDBJ whole genome shotgun (WGS) entry which is preliminary data.</text>
</comment>
<keyword evidence="10" id="KW-1185">Reference proteome</keyword>
<keyword evidence="7 8" id="KW-0472">Membrane</keyword>
<proteinExistence type="predicted"/>
<feature type="transmembrane region" description="Helical" evidence="8">
    <location>
        <begin position="28"/>
        <end position="47"/>
    </location>
</feature>
<feature type="transmembrane region" description="Helical" evidence="8">
    <location>
        <begin position="77"/>
        <end position="97"/>
    </location>
</feature>
<dbReference type="RefSeq" id="WP_186996689.1">
    <property type="nucleotide sequence ID" value="NZ_JACOQK010000001.1"/>
</dbReference>
<name>A0ABR7IS23_9CLOT</name>
<evidence type="ECO:0000256" key="1">
    <source>
        <dbReference type="ARBA" id="ARBA00022475"/>
    </source>
</evidence>
<feature type="transmembrane region" description="Helical" evidence="8">
    <location>
        <begin position="143"/>
        <end position="163"/>
    </location>
</feature>
<reference evidence="9 10" key="1">
    <citation type="submission" date="2020-08" db="EMBL/GenBank/DDBJ databases">
        <title>Genome public.</title>
        <authorList>
            <person name="Liu C."/>
            <person name="Sun Q."/>
        </authorList>
    </citation>
    <scope>NUCLEOTIDE SEQUENCE [LARGE SCALE GENOMIC DNA]</scope>
    <source>
        <strain evidence="9 10">NSJ-27</strain>
    </source>
</reference>
<dbReference type="Proteomes" id="UP000649151">
    <property type="component" value="Unassembled WGS sequence"/>
</dbReference>
<accession>A0ABR7IS23</accession>
<evidence type="ECO:0000256" key="6">
    <source>
        <dbReference type="ARBA" id="ARBA00022989"/>
    </source>
</evidence>
<evidence type="ECO:0000256" key="5">
    <source>
        <dbReference type="ARBA" id="ARBA00022801"/>
    </source>
</evidence>